<evidence type="ECO:0000256" key="4">
    <source>
        <dbReference type="ARBA" id="ARBA00022989"/>
    </source>
</evidence>
<dbReference type="AlphaFoldDB" id="A0A4Q0P6D0"/>
<evidence type="ECO:0000256" key="5">
    <source>
        <dbReference type="ARBA" id="ARBA00023136"/>
    </source>
</evidence>
<accession>A0A4Q0P6D0</accession>
<evidence type="ECO:0000256" key="1">
    <source>
        <dbReference type="ARBA" id="ARBA00004141"/>
    </source>
</evidence>
<dbReference type="OrthoDB" id="9802121at2"/>
<evidence type="ECO:0000256" key="3">
    <source>
        <dbReference type="ARBA" id="ARBA00022692"/>
    </source>
</evidence>
<evidence type="ECO:0000313" key="7">
    <source>
        <dbReference type="EMBL" id="RXG22021.1"/>
    </source>
</evidence>
<feature type="transmembrane region" description="Helical" evidence="6">
    <location>
        <begin position="47"/>
        <end position="63"/>
    </location>
</feature>
<protein>
    <submittedName>
        <fullName evidence="7">Putative membrane protein YgdD (TMEM256/DUF423 family)</fullName>
    </submittedName>
</protein>
<comment type="similarity">
    <text evidence="2">Belongs to the UPF0382 family.</text>
</comment>
<feature type="transmembrane region" description="Helical" evidence="6">
    <location>
        <begin position="70"/>
        <end position="88"/>
    </location>
</feature>
<sequence length="128" mass="13757">MKRKILITGSILGLTAVILGAFGAHGLKDSLTVEAVNSFETGVRYQMYHSFLLLIVSSILPLNTKSLNTIFYLVISGIILFSGSIYLLSTKALTGMDISAFAWITPIGGALLISAWISITYSLIKSAK</sequence>
<keyword evidence="4 6" id="KW-1133">Transmembrane helix</keyword>
<name>A0A4Q0P6D0_9FLAO</name>
<dbReference type="PANTHER" id="PTHR43461:SF1">
    <property type="entry name" value="TRANSMEMBRANE PROTEIN 256"/>
    <property type="match status" value="1"/>
</dbReference>
<comment type="caution">
    <text evidence="7">The sequence shown here is derived from an EMBL/GenBank/DDBJ whole genome shotgun (WGS) entry which is preliminary data.</text>
</comment>
<keyword evidence="3 6" id="KW-0812">Transmembrane</keyword>
<feature type="transmembrane region" description="Helical" evidence="6">
    <location>
        <begin position="100"/>
        <end position="124"/>
    </location>
</feature>
<proteinExistence type="inferred from homology"/>
<gene>
    <name evidence="7" type="ORF">DSM00_2085</name>
</gene>
<dbReference type="EMBL" id="QOVM01000004">
    <property type="protein sequence ID" value="RXG22021.1"/>
    <property type="molecule type" value="Genomic_DNA"/>
</dbReference>
<dbReference type="InterPro" id="IPR006696">
    <property type="entry name" value="DUF423"/>
</dbReference>
<comment type="subcellular location">
    <subcellularLocation>
        <location evidence="1">Membrane</location>
        <topology evidence="1">Multi-pass membrane protein</topology>
    </subcellularLocation>
</comment>
<keyword evidence="8" id="KW-1185">Reference proteome</keyword>
<reference evidence="7 8" key="1">
    <citation type="submission" date="2018-07" db="EMBL/GenBank/DDBJ databases">
        <title>Leeuwenhoekiella genomics.</title>
        <authorList>
            <person name="Tahon G."/>
            <person name="Willems A."/>
        </authorList>
    </citation>
    <scope>NUCLEOTIDE SEQUENCE [LARGE SCALE GENOMIC DNA]</scope>
    <source>
        <strain evidence="7 8">LMG 22550</strain>
    </source>
</reference>
<dbReference type="GO" id="GO:0005886">
    <property type="term" value="C:plasma membrane"/>
    <property type="evidence" value="ECO:0007669"/>
    <property type="project" value="TreeGrafter"/>
</dbReference>
<keyword evidence="5 6" id="KW-0472">Membrane</keyword>
<dbReference type="Pfam" id="PF04241">
    <property type="entry name" value="DUF423"/>
    <property type="match status" value="1"/>
</dbReference>
<evidence type="ECO:0000313" key="8">
    <source>
        <dbReference type="Proteomes" id="UP000289238"/>
    </source>
</evidence>
<evidence type="ECO:0000256" key="6">
    <source>
        <dbReference type="SAM" id="Phobius"/>
    </source>
</evidence>
<organism evidence="7 8">
    <name type="scientific">Leeuwenhoekiella aequorea</name>
    <dbReference type="NCBI Taxonomy" id="283736"/>
    <lineage>
        <taxon>Bacteria</taxon>
        <taxon>Pseudomonadati</taxon>
        <taxon>Bacteroidota</taxon>
        <taxon>Flavobacteriia</taxon>
        <taxon>Flavobacteriales</taxon>
        <taxon>Flavobacteriaceae</taxon>
        <taxon>Leeuwenhoekiella</taxon>
    </lineage>
</organism>
<dbReference type="PANTHER" id="PTHR43461">
    <property type="entry name" value="TRANSMEMBRANE PROTEIN 256"/>
    <property type="match status" value="1"/>
</dbReference>
<dbReference type="RefSeq" id="WP_128757923.1">
    <property type="nucleotide sequence ID" value="NZ_QOVM01000004.1"/>
</dbReference>
<evidence type="ECO:0000256" key="2">
    <source>
        <dbReference type="ARBA" id="ARBA00009694"/>
    </source>
</evidence>
<dbReference type="Proteomes" id="UP000289238">
    <property type="component" value="Unassembled WGS sequence"/>
</dbReference>